<name>A0A4Z2FKI6_9TELE</name>
<comment type="caution">
    <text evidence="2">The sequence shown here is derived from an EMBL/GenBank/DDBJ whole genome shotgun (WGS) entry which is preliminary data.</text>
</comment>
<reference evidence="2 3" key="1">
    <citation type="submission" date="2019-03" db="EMBL/GenBank/DDBJ databases">
        <title>First draft genome of Liparis tanakae, snailfish: a comprehensive survey of snailfish specific genes.</title>
        <authorList>
            <person name="Kim W."/>
            <person name="Song I."/>
            <person name="Jeong J.-H."/>
            <person name="Kim D."/>
            <person name="Kim S."/>
            <person name="Ryu S."/>
            <person name="Song J.Y."/>
            <person name="Lee S.K."/>
        </authorList>
    </citation>
    <scope>NUCLEOTIDE SEQUENCE [LARGE SCALE GENOMIC DNA]</scope>
    <source>
        <tissue evidence="2">Muscle</tissue>
    </source>
</reference>
<proteinExistence type="predicted"/>
<sequence>MFKSPRTNSTRTSRRAAPDVSVKATGGVRSACEGRPLCPLHLPLHEDSRECCRADCDADATATKAQRGPCRPRACEWVGCDSPVTGSPPGHGAVMTAVSRRRPIGPPLSGDGGRPEEDLMKSQTCDDAVRALLPGRDQ</sequence>
<protein>
    <submittedName>
        <fullName evidence="2">Uncharacterized protein</fullName>
    </submittedName>
</protein>
<organism evidence="2 3">
    <name type="scientific">Liparis tanakae</name>
    <name type="common">Tanaka's snailfish</name>
    <dbReference type="NCBI Taxonomy" id="230148"/>
    <lineage>
        <taxon>Eukaryota</taxon>
        <taxon>Metazoa</taxon>
        <taxon>Chordata</taxon>
        <taxon>Craniata</taxon>
        <taxon>Vertebrata</taxon>
        <taxon>Euteleostomi</taxon>
        <taxon>Actinopterygii</taxon>
        <taxon>Neopterygii</taxon>
        <taxon>Teleostei</taxon>
        <taxon>Neoteleostei</taxon>
        <taxon>Acanthomorphata</taxon>
        <taxon>Eupercaria</taxon>
        <taxon>Perciformes</taxon>
        <taxon>Cottioidei</taxon>
        <taxon>Cottales</taxon>
        <taxon>Liparidae</taxon>
        <taxon>Liparis</taxon>
    </lineage>
</organism>
<evidence type="ECO:0000313" key="3">
    <source>
        <dbReference type="Proteomes" id="UP000314294"/>
    </source>
</evidence>
<dbReference type="AlphaFoldDB" id="A0A4Z2FKI6"/>
<accession>A0A4Z2FKI6</accession>
<evidence type="ECO:0000256" key="1">
    <source>
        <dbReference type="SAM" id="MobiDB-lite"/>
    </source>
</evidence>
<dbReference type="EMBL" id="SRLO01001159">
    <property type="protein sequence ID" value="TNN40792.1"/>
    <property type="molecule type" value="Genomic_DNA"/>
</dbReference>
<feature type="region of interest" description="Disordered" evidence="1">
    <location>
        <begin position="86"/>
        <end position="126"/>
    </location>
</feature>
<feature type="region of interest" description="Disordered" evidence="1">
    <location>
        <begin position="1"/>
        <end position="22"/>
    </location>
</feature>
<feature type="compositionally biased region" description="Low complexity" evidence="1">
    <location>
        <begin position="1"/>
        <end position="11"/>
    </location>
</feature>
<evidence type="ECO:0000313" key="2">
    <source>
        <dbReference type="EMBL" id="TNN40792.1"/>
    </source>
</evidence>
<keyword evidence="3" id="KW-1185">Reference proteome</keyword>
<dbReference type="Proteomes" id="UP000314294">
    <property type="component" value="Unassembled WGS sequence"/>
</dbReference>
<gene>
    <name evidence="2" type="ORF">EYF80_049032</name>
</gene>